<proteinExistence type="predicted"/>
<accession>A0ABR7GHY7</accession>
<dbReference type="Proteomes" id="UP000643810">
    <property type="component" value="Unassembled WGS sequence"/>
</dbReference>
<dbReference type="RefSeq" id="WP_158575247.1">
    <property type="nucleotide sequence ID" value="NZ_JACOPG010000003.1"/>
</dbReference>
<evidence type="ECO:0000313" key="2">
    <source>
        <dbReference type="Proteomes" id="UP000643810"/>
    </source>
</evidence>
<protein>
    <submittedName>
        <fullName evidence="1">Uncharacterized protein</fullName>
    </submittedName>
</protein>
<keyword evidence="2" id="KW-1185">Reference proteome</keyword>
<dbReference type="EMBL" id="JACOPG010000003">
    <property type="protein sequence ID" value="MBC5686898.1"/>
    <property type="molecule type" value="Genomic_DNA"/>
</dbReference>
<gene>
    <name evidence="1" type="ORF">H8R94_09830</name>
</gene>
<name>A0ABR7GHY7_9FIRM</name>
<evidence type="ECO:0000313" key="1">
    <source>
        <dbReference type="EMBL" id="MBC5686898.1"/>
    </source>
</evidence>
<organism evidence="1 2">
    <name type="scientific">Roseburia lenta</name>
    <dbReference type="NCBI Taxonomy" id="2763061"/>
    <lineage>
        <taxon>Bacteria</taxon>
        <taxon>Bacillati</taxon>
        <taxon>Bacillota</taxon>
        <taxon>Clostridia</taxon>
        <taxon>Lachnospirales</taxon>
        <taxon>Lachnospiraceae</taxon>
        <taxon>Roseburia</taxon>
    </lineage>
</organism>
<comment type="caution">
    <text evidence="1">The sequence shown here is derived from an EMBL/GenBank/DDBJ whole genome shotgun (WGS) entry which is preliminary data.</text>
</comment>
<reference evidence="1 2" key="1">
    <citation type="submission" date="2020-08" db="EMBL/GenBank/DDBJ databases">
        <title>Genome public.</title>
        <authorList>
            <person name="Liu C."/>
            <person name="Sun Q."/>
        </authorList>
    </citation>
    <scope>NUCLEOTIDE SEQUENCE [LARGE SCALE GENOMIC DNA]</scope>
    <source>
        <strain evidence="1 2">NSJ-9</strain>
    </source>
</reference>
<sequence>MFLKFITFIEDQHFSPNNVSSHLFSTLMPMLTEDIQSNLEGSLTVFEEKTVHFPCTVT</sequence>